<gene>
    <name evidence="1" type="ORF">PHYPSEUDO_008904</name>
</gene>
<keyword evidence="2" id="KW-1185">Reference proteome</keyword>
<comment type="caution">
    <text evidence="1">The sequence shown here is derived from an EMBL/GenBank/DDBJ whole genome shotgun (WGS) entry which is preliminary data.</text>
</comment>
<dbReference type="Proteomes" id="UP000694044">
    <property type="component" value="Unassembled WGS sequence"/>
</dbReference>
<accession>A0A8T1VG15</accession>
<dbReference type="AlphaFoldDB" id="A0A8T1VG15"/>
<protein>
    <submittedName>
        <fullName evidence="1">Uncharacterized protein</fullName>
    </submittedName>
</protein>
<organism evidence="1 2">
    <name type="scientific">Phytophthora pseudosyringae</name>
    <dbReference type="NCBI Taxonomy" id="221518"/>
    <lineage>
        <taxon>Eukaryota</taxon>
        <taxon>Sar</taxon>
        <taxon>Stramenopiles</taxon>
        <taxon>Oomycota</taxon>
        <taxon>Peronosporomycetes</taxon>
        <taxon>Peronosporales</taxon>
        <taxon>Peronosporaceae</taxon>
        <taxon>Phytophthora</taxon>
    </lineage>
</organism>
<evidence type="ECO:0000313" key="2">
    <source>
        <dbReference type="Proteomes" id="UP000694044"/>
    </source>
</evidence>
<dbReference type="EMBL" id="JAGDFM010000366">
    <property type="protein sequence ID" value="KAG7379180.1"/>
    <property type="molecule type" value="Genomic_DNA"/>
</dbReference>
<proteinExistence type="predicted"/>
<name>A0A8T1VG15_9STRA</name>
<evidence type="ECO:0000313" key="1">
    <source>
        <dbReference type="EMBL" id="KAG7379180.1"/>
    </source>
</evidence>
<sequence>MLLARNEAFLFTPTIAARGSHADSLQSGNLNARLRGVVQVTLQAASYHPSLREEERVHGHDGEGAGHVLTLALPDTRGLPAKPTQALVLARQLSAVEERGELHLDVGAGADEEQDDGEQPLEAEERRLQTRAQIHAYHQSSVTTVLGTDPLPLHTQRERSPSGLTIFASVLWEWGHSKRKTERHYRALLV</sequence>
<reference evidence="1" key="1">
    <citation type="submission" date="2021-02" db="EMBL/GenBank/DDBJ databases">
        <authorList>
            <person name="Palmer J.M."/>
        </authorList>
    </citation>
    <scope>NUCLEOTIDE SEQUENCE</scope>
    <source>
        <strain evidence="1">SCRP734</strain>
    </source>
</reference>